<feature type="domain" description="Acyltransferase 3" evidence="2">
    <location>
        <begin position="24"/>
        <end position="366"/>
    </location>
</feature>
<keyword evidence="1" id="KW-0472">Membrane</keyword>
<evidence type="ECO:0000313" key="4">
    <source>
        <dbReference type="Proteomes" id="UP000316639"/>
    </source>
</evidence>
<dbReference type="InterPro" id="IPR050879">
    <property type="entry name" value="Acyltransferase_3"/>
</dbReference>
<reference evidence="3 4" key="1">
    <citation type="submission" date="2019-07" db="EMBL/GenBank/DDBJ databases">
        <title>Lentzea xizangensis sp. nov., isolated from Qinghai-Tibetan Plateau Soils.</title>
        <authorList>
            <person name="Huang J."/>
        </authorList>
    </citation>
    <scope>NUCLEOTIDE SEQUENCE [LARGE SCALE GENOMIC DNA]</scope>
    <source>
        <strain evidence="3 4">FXJ1.1311</strain>
    </source>
</reference>
<dbReference type="GO" id="GO:0016020">
    <property type="term" value="C:membrane"/>
    <property type="evidence" value="ECO:0007669"/>
    <property type="project" value="TreeGrafter"/>
</dbReference>
<keyword evidence="1" id="KW-1133">Transmembrane helix</keyword>
<comment type="caution">
    <text evidence="3">The sequence shown here is derived from an EMBL/GenBank/DDBJ whole genome shotgun (WGS) entry which is preliminary data.</text>
</comment>
<keyword evidence="4" id="KW-1185">Reference proteome</keyword>
<evidence type="ECO:0000313" key="3">
    <source>
        <dbReference type="EMBL" id="TWP50528.1"/>
    </source>
</evidence>
<feature type="transmembrane region" description="Helical" evidence="1">
    <location>
        <begin position="321"/>
        <end position="340"/>
    </location>
</feature>
<dbReference type="EMBL" id="VOBR01000012">
    <property type="protein sequence ID" value="TWP50528.1"/>
    <property type="molecule type" value="Genomic_DNA"/>
</dbReference>
<organism evidence="3 4">
    <name type="scientific">Lentzea tibetensis</name>
    <dbReference type="NCBI Taxonomy" id="2591470"/>
    <lineage>
        <taxon>Bacteria</taxon>
        <taxon>Bacillati</taxon>
        <taxon>Actinomycetota</taxon>
        <taxon>Actinomycetes</taxon>
        <taxon>Pseudonocardiales</taxon>
        <taxon>Pseudonocardiaceae</taxon>
        <taxon>Lentzea</taxon>
    </lineage>
</organism>
<feature type="transmembrane region" description="Helical" evidence="1">
    <location>
        <begin position="346"/>
        <end position="371"/>
    </location>
</feature>
<dbReference type="PANTHER" id="PTHR23028:SF53">
    <property type="entry name" value="ACYL_TRANSF_3 DOMAIN-CONTAINING PROTEIN"/>
    <property type="match status" value="1"/>
</dbReference>
<feature type="transmembrane region" description="Helical" evidence="1">
    <location>
        <begin position="61"/>
        <end position="81"/>
    </location>
</feature>
<dbReference type="OrthoDB" id="9796461at2"/>
<dbReference type="Proteomes" id="UP000316639">
    <property type="component" value="Unassembled WGS sequence"/>
</dbReference>
<keyword evidence="3" id="KW-0808">Transferase</keyword>
<dbReference type="Pfam" id="PF01757">
    <property type="entry name" value="Acyl_transf_3"/>
    <property type="match status" value="1"/>
</dbReference>
<feature type="transmembrane region" description="Helical" evidence="1">
    <location>
        <begin position="158"/>
        <end position="176"/>
    </location>
</feature>
<dbReference type="PANTHER" id="PTHR23028">
    <property type="entry name" value="ACETYLTRANSFERASE"/>
    <property type="match status" value="1"/>
</dbReference>
<feature type="transmembrane region" description="Helical" evidence="1">
    <location>
        <begin position="226"/>
        <end position="249"/>
    </location>
</feature>
<dbReference type="GO" id="GO:0000271">
    <property type="term" value="P:polysaccharide biosynthetic process"/>
    <property type="evidence" value="ECO:0007669"/>
    <property type="project" value="TreeGrafter"/>
</dbReference>
<feature type="transmembrane region" description="Helical" evidence="1">
    <location>
        <begin position="256"/>
        <end position="273"/>
    </location>
</feature>
<feature type="transmembrane region" description="Helical" evidence="1">
    <location>
        <begin position="28"/>
        <end position="49"/>
    </location>
</feature>
<name>A0A563ESL3_9PSEU</name>
<accession>A0A563ESL3</accession>
<keyword evidence="1" id="KW-0812">Transmembrane</keyword>
<proteinExistence type="predicted"/>
<feature type="transmembrane region" description="Helical" evidence="1">
    <location>
        <begin position="279"/>
        <end position="301"/>
    </location>
</feature>
<gene>
    <name evidence="3" type="ORF">FKR81_20370</name>
</gene>
<feature type="transmembrane region" description="Helical" evidence="1">
    <location>
        <begin position="102"/>
        <end position="120"/>
    </location>
</feature>
<feature type="transmembrane region" description="Helical" evidence="1">
    <location>
        <begin position="188"/>
        <end position="206"/>
    </location>
</feature>
<dbReference type="GO" id="GO:0016747">
    <property type="term" value="F:acyltransferase activity, transferring groups other than amino-acyl groups"/>
    <property type="evidence" value="ECO:0007669"/>
    <property type="project" value="InterPro"/>
</dbReference>
<evidence type="ECO:0000259" key="2">
    <source>
        <dbReference type="Pfam" id="PF01757"/>
    </source>
</evidence>
<dbReference type="AlphaFoldDB" id="A0A563ESL3"/>
<dbReference type="RefSeq" id="WP_146353690.1">
    <property type="nucleotide sequence ID" value="NZ_VOBR01000012.1"/>
</dbReference>
<dbReference type="InterPro" id="IPR002656">
    <property type="entry name" value="Acyl_transf_3_dom"/>
</dbReference>
<keyword evidence="3" id="KW-0012">Acyltransferase</keyword>
<evidence type="ECO:0000256" key="1">
    <source>
        <dbReference type="SAM" id="Phobius"/>
    </source>
</evidence>
<sequence>MGKKVATGQLERAGSAASMPAQLDSLTGLRWIAAFMVFLSHVFLLPTALPQGPVGDSIRTVTSLGGYVGVSVFFVLSGFVLTWSARASDTAPKFWRRRFFKIYPNHFVAFLIATAFMVWLGQNFGFLPVGEQLPGLVPQLLLVHAWIPDLNLAFSFNLVSWSLSVEALFYLCFPLLLKGISRIRPERLWYWVAAMAALVFCVPQLARLLPAGEAAYEGLGSWEYWFIYVLPLSRLAEFVLGILMARIVLTGRWIRVPAWAAGLVFLGGYAVALNVPKNYAIVAATVIPIALLIPAVAMADVRSGRSWLATPFMVWLGQISYAFYLVHFFGIVTVVYLLGWEYQPTYLTAAGFVLGVLALGILLSAALHTFVERPMQRRFGTSKKARVAEAEPA</sequence>
<protein>
    <submittedName>
        <fullName evidence="3">Acyltransferase</fullName>
    </submittedName>
</protein>